<dbReference type="InParanoid" id="A0A151GEG8"/>
<feature type="region of interest" description="Disordered" evidence="5">
    <location>
        <begin position="91"/>
        <end position="111"/>
    </location>
</feature>
<dbReference type="RefSeq" id="XP_040654837.1">
    <property type="nucleotide sequence ID" value="XM_040804733.1"/>
</dbReference>
<dbReference type="Proteomes" id="UP000076580">
    <property type="component" value="Chromosome 03"/>
</dbReference>
<organism evidence="7 8">
    <name type="scientific">Drechmeria coniospora</name>
    <name type="common">Nematophagous fungus</name>
    <name type="synonym">Meria coniospora</name>
    <dbReference type="NCBI Taxonomy" id="98403"/>
    <lineage>
        <taxon>Eukaryota</taxon>
        <taxon>Fungi</taxon>
        <taxon>Dikarya</taxon>
        <taxon>Ascomycota</taxon>
        <taxon>Pezizomycotina</taxon>
        <taxon>Sordariomycetes</taxon>
        <taxon>Hypocreomycetidae</taxon>
        <taxon>Hypocreales</taxon>
        <taxon>Ophiocordycipitaceae</taxon>
        <taxon>Drechmeria</taxon>
    </lineage>
</organism>
<proteinExistence type="inferred from homology"/>
<evidence type="ECO:0000256" key="2">
    <source>
        <dbReference type="ARBA" id="ARBA00022723"/>
    </source>
</evidence>
<evidence type="ECO:0000256" key="5">
    <source>
        <dbReference type="SAM" id="MobiDB-lite"/>
    </source>
</evidence>
<keyword evidence="3" id="KW-0862">Zinc</keyword>
<protein>
    <recommendedName>
        <fullName evidence="6">CENP-V/GFA domain-containing protein</fullName>
    </recommendedName>
</protein>
<dbReference type="GO" id="GO:0046872">
    <property type="term" value="F:metal ion binding"/>
    <property type="evidence" value="ECO:0007669"/>
    <property type="project" value="UniProtKB-KW"/>
</dbReference>
<name>A0A151GEG8_DRECN</name>
<dbReference type="EMBL" id="LAYC01000003">
    <property type="protein sequence ID" value="KYK55485.1"/>
    <property type="molecule type" value="Genomic_DNA"/>
</dbReference>
<dbReference type="STRING" id="98403.A0A151GEG8"/>
<evidence type="ECO:0000259" key="6">
    <source>
        <dbReference type="PROSITE" id="PS51891"/>
    </source>
</evidence>
<dbReference type="InterPro" id="IPR011057">
    <property type="entry name" value="Mss4-like_sf"/>
</dbReference>
<evidence type="ECO:0000313" key="8">
    <source>
        <dbReference type="Proteomes" id="UP000076580"/>
    </source>
</evidence>
<dbReference type="InterPro" id="IPR006913">
    <property type="entry name" value="CENP-V/GFA"/>
</dbReference>
<gene>
    <name evidence="7" type="ORF">DCS_07448</name>
</gene>
<accession>A0A151GEG8</accession>
<keyword evidence="4" id="KW-0456">Lyase</keyword>
<dbReference type="GeneID" id="63720091"/>
<evidence type="ECO:0000256" key="4">
    <source>
        <dbReference type="ARBA" id="ARBA00023239"/>
    </source>
</evidence>
<keyword evidence="8" id="KW-1185">Reference proteome</keyword>
<keyword evidence="2" id="KW-0479">Metal-binding</keyword>
<evidence type="ECO:0000256" key="1">
    <source>
        <dbReference type="ARBA" id="ARBA00005495"/>
    </source>
</evidence>
<evidence type="ECO:0000313" key="7">
    <source>
        <dbReference type="EMBL" id="KYK55485.1"/>
    </source>
</evidence>
<comment type="caution">
    <text evidence="7">The sequence shown here is derived from an EMBL/GenBank/DDBJ whole genome shotgun (WGS) entry which is preliminary data.</text>
</comment>
<dbReference type="Pfam" id="PF04828">
    <property type="entry name" value="GFA"/>
    <property type="match status" value="1"/>
</dbReference>
<dbReference type="SUPFAM" id="SSF51316">
    <property type="entry name" value="Mss4-like"/>
    <property type="match status" value="2"/>
</dbReference>
<dbReference type="AlphaFoldDB" id="A0A151GEG8"/>
<sequence length="234" mass="25865">MAYALKTELFPLHGGCPCGHVRYQLDQPPLLVHCCHCTACQRQLGTAFAINAIVEATAITVHDGPAPKRIVAEPEPAASLQHGFATLTRAAAATPHDEHRPPSCLTSSDVPRESKDEADAALLRVTIPSESGIGQTIVRCPVCRAGLWSHYVDAGPLVVYLRVGTLDRAWEIDPDVHIYTRSKRHFIHIADGKPQFETYYPDRADLYRPAVLERVEILKPMLQSYMAELRAALR</sequence>
<dbReference type="PROSITE" id="PS51891">
    <property type="entry name" value="CENP_V_GFA"/>
    <property type="match status" value="1"/>
</dbReference>
<dbReference type="PANTHER" id="PTHR33337:SF33">
    <property type="entry name" value="CENP-V_GFA DOMAIN-CONTAINING PROTEIN"/>
    <property type="match status" value="1"/>
</dbReference>
<feature type="domain" description="CENP-V/GFA" evidence="6">
    <location>
        <begin position="12"/>
        <end position="130"/>
    </location>
</feature>
<dbReference type="Gene3D" id="3.90.1590.10">
    <property type="entry name" value="glutathione-dependent formaldehyde- activating enzyme (gfa)"/>
    <property type="match status" value="1"/>
</dbReference>
<comment type="similarity">
    <text evidence="1">Belongs to the Gfa family.</text>
</comment>
<reference evidence="7 8" key="1">
    <citation type="journal article" date="2016" name="Sci. Rep.">
        <title>Insights into Adaptations to a Near-Obligate Nematode Endoparasitic Lifestyle from the Finished Genome of Drechmeria coniospora.</title>
        <authorList>
            <person name="Zhang L."/>
            <person name="Zhou Z."/>
            <person name="Guo Q."/>
            <person name="Fokkens L."/>
            <person name="Miskei M."/>
            <person name="Pocsi I."/>
            <person name="Zhang W."/>
            <person name="Chen M."/>
            <person name="Wang L."/>
            <person name="Sun Y."/>
            <person name="Donzelli B.G."/>
            <person name="Gibson D.M."/>
            <person name="Nelson D.R."/>
            <person name="Luo J.G."/>
            <person name="Rep M."/>
            <person name="Liu H."/>
            <person name="Yang S."/>
            <person name="Wang J."/>
            <person name="Krasnoff S.B."/>
            <person name="Xu Y."/>
            <person name="Molnar I."/>
            <person name="Lin M."/>
        </authorList>
    </citation>
    <scope>NUCLEOTIDE SEQUENCE [LARGE SCALE GENOMIC DNA]</scope>
    <source>
        <strain evidence="7 8">ARSEF 6962</strain>
    </source>
</reference>
<evidence type="ECO:0000256" key="3">
    <source>
        <dbReference type="ARBA" id="ARBA00022833"/>
    </source>
</evidence>
<dbReference type="GO" id="GO:0016846">
    <property type="term" value="F:carbon-sulfur lyase activity"/>
    <property type="evidence" value="ECO:0007669"/>
    <property type="project" value="InterPro"/>
</dbReference>
<dbReference type="PANTHER" id="PTHR33337">
    <property type="entry name" value="GFA DOMAIN-CONTAINING PROTEIN"/>
    <property type="match status" value="1"/>
</dbReference>